<organism evidence="2 3">
    <name type="scientific">Colwellia maritima</name>
    <dbReference type="NCBI Taxonomy" id="2912588"/>
    <lineage>
        <taxon>Bacteria</taxon>
        <taxon>Pseudomonadati</taxon>
        <taxon>Pseudomonadota</taxon>
        <taxon>Gammaproteobacteria</taxon>
        <taxon>Alteromonadales</taxon>
        <taxon>Colwelliaceae</taxon>
        <taxon>Colwellia</taxon>
    </lineage>
</organism>
<dbReference type="Pfam" id="PF03412">
    <property type="entry name" value="Peptidase_C39"/>
    <property type="match status" value="1"/>
</dbReference>
<evidence type="ECO:0000313" key="3">
    <source>
        <dbReference type="Proteomes" id="UP001139646"/>
    </source>
</evidence>
<dbReference type="RefSeq" id="WP_242284005.1">
    <property type="nucleotide sequence ID" value="NZ_JAKKSL010000001.1"/>
</dbReference>
<name>A0ABS9WYB5_9GAMM</name>
<dbReference type="EMBL" id="JAKKSL010000001">
    <property type="protein sequence ID" value="MCI2282925.1"/>
    <property type="molecule type" value="Genomic_DNA"/>
</dbReference>
<dbReference type="InterPro" id="IPR005074">
    <property type="entry name" value="Peptidase_C39"/>
</dbReference>
<dbReference type="Proteomes" id="UP001139646">
    <property type="component" value="Unassembled WGS sequence"/>
</dbReference>
<sequence length="151" mass="16965">MNLKLPEQQIEFKLIKSPPVILQSEMAECGLTSMAMSASFYSHKLATPCILHWDLNHFVVLTKVAGKGKAIKFSINDPAVGKRVLSMEEFGQDFTGICLELTPTSKFEVKEEQPQMKFTQLWSSMSGLNGSVQADWFIACFTTICFKKYSL</sequence>
<accession>A0ABS9WYB5</accession>
<protein>
    <submittedName>
        <fullName evidence="2">Cysteine peptidase family C39 domain-containing protein</fullName>
    </submittedName>
</protein>
<reference evidence="2" key="1">
    <citation type="submission" date="2022-01" db="EMBL/GenBank/DDBJ databases">
        <title>Colwellia maritima, isolated from seawater.</title>
        <authorList>
            <person name="Kristyanto S."/>
            <person name="Jung J."/>
            <person name="Jeon C.O."/>
        </authorList>
    </citation>
    <scope>NUCLEOTIDE SEQUENCE</scope>
    <source>
        <strain evidence="2">MSW7</strain>
    </source>
</reference>
<evidence type="ECO:0000313" key="2">
    <source>
        <dbReference type="EMBL" id="MCI2282925.1"/>
    </source>
</evidence>
<comment type="caution">
    <text evidence="2">The sequence shown here is derived from an EMBL/GenBank/DDBJ whole genome shotgun (WGS) entry which is preliminary data.</text>
</comment>
<evidence type="ECO:0000259" key="1">
    <source>
        <dbReference type="Pfam" id="PF03412"/>
    </source>
</evidence>
<feature type="domain" description="Peptidase C39" evidence="1">
    <location>
        <begin position="43"/>
        <end position="105"/>
    </location>
</feature>
<proteinExistence type="predicted"/>
<dbReference type="Gene3D" id="3.90.70.10">
    <property type="entry name" value="Cysteine proteinases"/>
    <property type="match status" value="1"/>
</dbReference>
<gene>
    <name evidence="2" type="ORF">L3081_05380</name>
</gene>
<keyword evidence="3" id="KW-1185">Reference proteome</keyword>